<gene>
    <name evidence="1" type="ORF">A3B86_00435</name>
</gene>
<organism evidence="1 2">
    <name type="scientific">Candidatus Yanofskybacteria bacterium RIFCSPHIGHO2_02_FULL_38_22b</name>
    <dbReference type="NCBI Taxonomy" id="1802673"/>
    <lineage>
        <taxon>Bacteria</taxon>
        <taxon>Candidatus Yanofskyibacteriota</taxon>
    </lineage>
</organism>
<reference evidence="1 2" key="1">
    <citation type="journal article" date="2016" name="Nat. Commun.">
        <title>Thousands of microbial genomes shed light on interconnected biogeochemical processes in an aquifer system.</title>
        <authorList>
            <person name="Anantharaman K."/>
            <person name="Brown C.T."/>
            <person name="Hug L.A."/>
            <person name="Sharon I."/>
            <person name="Castelle C.J."/>
            <person name="Probst A.J."/>
            <person name="Thomas B.C."/>
            <person name="Singh A."/>
            <person name="Wilkins M.J."/>
            <person name="Karaoz U."/>
            <person name="Brodie E.L."/>
            <person name="Williams K.H."/>
            <person name="Hubbard S.S."/>
            <person name="Banfield J.F."/>
        </authorList>
    </citation>
    <scope>NUCLEOTIDE SEQUENCE [LARGE SCALE GENOMIC DNA]</scope>
</reference>
<accession>A0A1F8F0I2</accession>
<comment type="caution">
    <text evidence="1">The sequence shown here is derived from an EMBL/GenBank/DDBJ whole genome shotgun (WGS) entry which is preliminary data.</text>
</comment>
<sequence length="172" mass="19497">MKWFRNENEKDLGSLTNARTNQHVEFEHCLKKISNIIDMRAAEEISEEEFRTKKLELLKDKHRLEELMNDNGDQLEKLLIKAEKIFNFAETAKAGFAAGSPEQCKRILADLGSNLQLHDRKLSITIEKPLVALKPAAKAVKEIHAPLEPRKNEITADELEGLYASNPIVLPG</sequence>
<protein>
    <submittedName>
        <fullName evidence="1">Uncharacterized protein</fullName>
    </submittedName>
</protein>
<proteinExistence type="predicted"/>
<dbReference type="EMBL" id="MGJN01000018">
    <property type="protein sequence ID" value="OGN06647.1"/>
    <property type="molecule type" value="Genomic_DNA"/>
</dbReference>
<evidence type="ECO:0000313" key="1">
    <source>
        <dbReference type="EMBL" id="OGN06647.1"/>
    </source>
</evidence>
<dbReference type="Proteomes" id="UP000176834">
    <property type="component" value="Unassembled WGS sequence"/>
</dbReference>
<dbReference type="AlphaFoldDB" id="A0A1F8F0I2"/>
<evidence type="ECO:0000313" key="2">
    <source>
        <dbReference type="Proteomes" id="UP000176834"/>
    </source>
</evidence>
<name>A0A1F8F0I2_9BACT</name>